<feature type="transmembrane region" description="Helical" evidence="1">
    <location>
        <begin position="25"/>
        <end position="47"/>
    </location>
</feature>
<name>A0A163Z0E8_9BRAD</name>
<keyword evidence="1" id="KW-1133">Transmembrane helix</keyword>
<dbReference type="InterPro" id="IPR012495">
    <property type="entry name" value="TadE-like_dom"/>
</dbReference>
<reference evidence="3 4" key="1">
    <citation type="submission" date="2016-03" db="EMBL/GenBank/DDBJ databases">
        <title>Microsymbionts genomes from the relict species Vavilovia formosa (Stev.) Fed.</title>
        <authorList>
            <person name="Kopat V."/>
            <person name="Chirak E."/>
            <person name="Kimeklis A."/>
            <person name="Andronov E."/>
        </authorList>
    </citation>
    <scope>NUCLEOTIDE SEQUENCE [LARGE SCALE GENOMIC DNA]</scope>
    <source>
        <strain evidence="3 4">Vaf07</strain>
    </source>
</reference>
<evidence type="ECO:0000313" key="3">
    <source>
        <dbReference type="EMBL" id="KZD22777.1"/>
    </source>
</evidence>
<dbReference type="Proteomes" id="UP000076574">
    <property type="component" value="Unassembled WGS sequence"/>
</dbReference>
<gene>
    <name evidence="3" type="ORF">A4A58_27945</name>
</gene>
<evidence type="ECO:0000256" key="1">
    <source>
        <dbReference type="SAM" id="Phobius"/>
    </source>
</evidence>
<dbReference type="STRING" id="943830.A4A58_27945"/>
<evidence type="ECO:0000259" key="2">
    <source>
        <dbReference type="Pfam" id="PF07811"/>
    </source>
</evidence>
<keyword evidence="1" id="KW-0812">Transmembrane</keyword>
<feature type="domain" description="TadE-like" evidence="2">
    <location>
        <begin position="19"/>
        <end position="48"/>
    </location>
</feature>
<evidence type="ECO:0000313" key="4">
    <source>
        <dbReference type="Proteomes" id="UP000076574"/>
    </source>
</evidence>
<sequence length="203" mass="22184">MAALAAGRRALLLRDDTRGVSAVEFALIVPLMFLMFFGMLDVTNYFAIDRKLSQISQGMADLASRYTTLAETDVSNFFIIAGAMLTPYDKTQLKASISQVYIDPSTKIAKVVWARGDFPTGKVNGTVVVRKVNDIVSVPTNLIVKDANGNYLANQYLILGEVNYNYVPTIGWVVPKGGLTLPAAMFMRPRQTSCVVMVTSCTP</sequence>
<comment type="caution">
    <text evidence="3">The sequence shown here is derived from an EMBL/GenBank/DDBJ whole genome shotgun (WGS) entry which is preliminary data.</text>
</comment>
<proteinExistence type="predicted"/>
<dbReference type="AlphaFoldDB" id="A0A163Z0E8"/>
<dbReference type="Pfam" id="PF07811">
    <property type="entry name" value="TadE"/>
    <property type="match status" value="1"/>
</dbReference>
<keyword evidence="4" id="KW-1185">Reference proteome</keyword>
<organism evidence="3 4">
    <name type="scientific">Tardiphaga robiniae</name>
    <dbReference type="NCBI Taxonomy" id="943830"/>
    <lineage>
        <taxon>Bacteria</taxon>
        <taxon>Pseudomonadati</taxon>
        <taxon>Pseudomonadota</taxon>
        <taxon>Alphaproteobacteria</taxon>
        <taxon>Hyphomicrobiales</taxon>
        <taxon>Nitrobacteraceae</taxon>
        <taxon>Tardiphaga</taxon>
    </lineage>
</organism>
<keyword evidence="1" id="KW-0472">Membrane</keyword>
<protein>
    <recommendedName>
        <fullName evidence="2">TadE-like domain-containing protein</fullName>
    </recommendedName>
</protein>
<accession>A0A163Z0E8</accession>
<dbReference type="EMBL" id="LVYV01000014">
    <property type="protein sequence ID" value="KZD22777.1"/>
    <property type="molecule type" value="Genomic_DNA"/>
</dbReference>